<keyword evidence="6" id="KW-0325">Glycoprotein</keyword>
<evidence type="ECO:0000256" key="2">
    <source>
        <dbReference type="ARBA" id="ARBA00022692"/>
    </source>
</evidence>
<proteinExistence type="predicted"/>
<evidence type="ECO:0000313" key="8">
    <source>
        <dbReference type="EMBL" id="QHT24950.1"/>
    </source>
</evidence>
<evidence type="ECO:0000256" key="4">
    <source>
        <dbReference type="ARBA" id="ARBA00022989"/>
    </source>
</evidence>
<dbReference type="GO" id="GO:0051033">
    <property type="term" value="F:RNA transmembrane transporter activity"/>
    <property type="evidence" value="ECO:0007669"/>
    <property type="project" value="TreeGrafter"/>
</dbReference>
<dbReference type="AlphaFoldDB" id="A0A6C0E8Q4"/>
<dbReference type="PANTHER" id="PTHR12185">
    <property type="entry name" value="SID1 TRANSMEMBRANE FAMILY MEMEBER"/>
    <property type="match status" value="1"/>
</dbReference>
<dbReference type="PANTHER" id="PTHR12185:SF14">
    <property type="entry name" value="CHOLESTEROL UPTAKE PROTEIN 1"/>
    <property type="match status" value="1"/>
</dbReference>
<keyword evidence="2 7" id="KW-0812">Transmembrane</keyword>
<feature type="transmembrane region" description="Helical" evidence="7">
    <location>
        <begin position="297"/>
        <end position="317"/>
    </location>
</feature>
<keyword evidence="3" id="KW-0732">Signal</keyword>
<accession>A0A6C0E8Q4</accession>
<feature type="transmembrane region" description="Helical" evidence="7">
    <location>
        <begin position="240"/>
        <end position="259"/>
    </location>
</feature>
<feature type="transmembrane region" description="Helical" evidence="7">
    <location>
        <begin position="130"/>
        <end position="150"/>
    </location>
</feature>
<organism evidence="8">
    <name type="scientific">viral metagenome</name>
    <dbReference type="NCBI Taxonomy" id="1070528"/>
    <lineage>
        <taxon>unclassified sequences</taxon>
        <taxon>metagenomes</taxon>
        <taxon>organismal metagenomes</taxon>
    </lineage>
</organism>
<keyword evidence="4 7" id="KW-1133">Transmembrane helix</keyword>
<dbReference type="Pfam" id="PF13965">
    <property type="entry name" value="SID-1_RNA_chan"/>
    <property type="match status" value="1"/>
</dbReference>
<evidence type="ECO:0000256" key="7">
    <source>
        <dbReference type="SAM" id="Phobius"/>
    </source>
</evidence>
<feature type="transmembrane region" description="Helical" evidence="7">
    <location>
        <begin position="68"/>
        <end position="85"/>
    </location>
</feature>
<evidence type="ECO:0000256" key="5">
    <source>
        <dbReference type="ARBA" id="ARBA00023136"/>
    </source>
</evidence>
<feature type="transmembrane region" description="Helical" evidence="7">
    <location>
        <begin position="20"/>
        <end position="40"/>
    </location>
</feature>
<feature type="transmembrane region" description="Helical" evidence="7">
    <location>
        <begin position="105"/>
        <end position="124"/>
    </location>
</feature>
<feature type="transmembrane region" description="Helical" evidence="7">
    <location>
        <begin position="162"/>
        <end position="182"/>
    </location>
</feature>
<comment type="subcellular location">
    <subcellularLocation>
        <location evidence="1">Membrane</location>
        <topology evidence="1">Multi-pass membrane protein</topology>
    </subcellularLocation>
</comment>
<dbReference type="GO" id="GO:0003725">
    <property type="term" value="F:double-stranded RNA binding"/>
    <property type="evidence" value="ECO:0007669"/>
    <property type="project" value="TreeGrafter"/>
</dbReference>
<evidence type="ECO:0000256" key="1">
    <source>
        <dbReference type="ARBA" id="ARBA00004141"/>
    </source>
</evidence>
<evidence type="ECO:0000256" key="3">
    <source>
        <dbReference type="ARBA" id="ARBA00022729"/>
    </source>
</evidence>
<reference evidence="8" key="1">
    <citation type="journal article" date="2020" name="Nature">
        <title>Giant virus diversity and host interactions through global metagenomics.</title>
        <authorList>
            <person name="Schulz F."/>
            <person name="Roux S."/>
            <person name="Paez-Espino D."/>
            <person name="Jungbluth S."/>
            <person name="Walsh D.A."/>
            <person name="Denef V.J."/>
            <person name="McMahon K.D."/>
            <person name="Konstantinidis K.T."/>
            <person name="Eloe-Fadrosh E.A."/>
            <person name="Kyrpides N.C."/>
            <person name="Woyke T."/>
        </authorList>
    </citation>
    <scope>NUCLEOTIDE SEQUENCE</scope>
    <source>
        <strain evidence="8">GVMAG-M-3300023179-150</strain>
    </source>
</reference>
<dbReference type="EMBL" id="MN739752">
    <property type="protein sequence ID" value="QHT24950.1"/>
    <property type="molecule type" value="Genomic_DNA"/>
</dbReference>
<feature type="transmembrane region" description="Helical" evidence="7">
    <location>
        <begin position="188"/>
        <end position="211"/>
    </location>
</feature>
<protein>
    <submittedName>
        <fullName evidence="8">Uncharacterized protein</fullName>
    </submittedName>
</protein>
<dbReference type="InterPro" id="IPR025958">
    <property type="entry name" value="SID1_TM_fam"/>
</dbReference>
<dbReference type="GO" id="GO:0005886">
    <property type="term" value="C:plasma membrane"/>
    <property type="evidence" value="ECO:0007669"/>
    <property type="project" value="TreeGrafter"/>
</dbReference>
<keyword evidence="5 7" id="KW-0472">Membrane</keyword>
<sequence length="383" mass="45179">MQEEELQVFVPIRDKQKSYWSLLIIVGLYYLHSSLQFVYYQEEYGNDLCYFNLKCQHPLGHIKSFNNVISNVFYVLLGIIFLIIIKFTSPTTDDNRGLHKDNSLYYSIGIVLILEGFSSAIYHICPSKLNFQFDTTFMFIGAALVFLSLYQKRHQDKIPGAFKTYGFMWLIILANTLSLAGLVTGLEVVFWIFIYILILYILFLSSINIYYSSNWPLDRELPSKILHAFRHMNPYQYPKLIVIILINLYNIIMLIYATAQHAIDFTDWLLALFVINMLIYFMYYIVCKIYYREPIKWYVMVLLFIDFAIIVASLLFFSKSVSNKSLSHHDSNLLNKPCVLFNYFDYHDIWHMLSAIGLFMFMIVVYIIDHGLDDIPRNEIHKF</sequence>
<feature type="transmembrane region" description="Helical" evidence="7">
    <location>
        <begin position="349"/>
        <end position="368"/>
    </location>
</feature>
<dbReference type="GO" id="GO:0005764">
    <property type="term" value="C:lysosome"/>
    <property type="evidence" value="ECO:0007669"/>
    <property type="project" value="TreeGrafter"/>
</dbReference>
<evidence type="ECO:0000256" key="6">
    <source>
        <dbReference type="ARBA" id="ARBA00023180"/>
    </source>
</evidence>
<name>A0A6C0E8Q4_9ZZZZ</name>
<feature type="transmembrane region" description="Helical" evidence="7">
    <location>
        <begin position="265"/>
        <end position="285"/>
    </location>
</feature>